<dbReference type="KEGG" id="ftj:FTUN_4516"/>
<dbReference type="RefSeq" id="WP_171472442.1">
    <property type="nucleotide sequence ID" value="NZ_CP053452.2"/>
</dbReference>
<gene>
    <name evidence="2" type="ORF">FTUN_4516</name>
</gene>
<feature type="transmembrane region" description="Helical" evidence="1">
    <location>
        <begin position="63"/>
        <end position="82"/>
    </location>
</feature>
<keyword evidence="1" id="KW-1133">Transmembrane helix</keyword>
<keyword evidence="3" id="KW-1185">Reference proteome</keyword>
<evidence type="ECO:0000256" key="1">
    <source>
        <dbReference type="SAM" id="Phobius"/>
    </source>
</evidence>
<reference evidence="3" key="1">
    <citation type="submission" date="2020-05" db="EMBL/GenBank/DDBJ databases">
        <title>Frigoriglobus tundricola gen. nov., sp. nov., a psychrotolerant cellulolytic planctomycete of the family Gemmataceae with two divergent copies of 16S rRNA gene.</title>
        <authorList>
            <person name="Kulichevskaya I.S."/>
            <person name="Ivanova A.A."/>
            <person name="Naumoff D.G."/>
            <person name="Beletsky A.V."/>
            <person name="Rijpstra W.I.C."/>
            <person name="Sinninghe Damste J.S."/>
            <person name="Mardanov A.V."/>
            <person name="Ravin N.V."/>
            <person name="Dedysh S.N."/>
        </authorList>
    </citation>
    <scope>NUCLEOTIDE SEQUENCE [LARGE SCALE GENOMIC DNA]</scope>
    <source>
        <strain evidence="3">PL17</strain>
    </source>
</reference>
<protein>
    <recommendedName>
        <fullName evidence="4">DUF3341 domain-containing protein</fullName>
    </recommendedName>
</protein>
<name>A0A6M5YU66_9BACT</name>
<dbReference type="EMBL" id="CP053452">
    <property type="protein sequence ID" value="QJW96956.1"/>
    <property type="molecule type" value="Genomic_DNA"/>
</dbReference>
<dbReference type="AlphaFoldDB" id="A0A6M5YU66"/>
<keyword evidence="1" id="KW-0472">Membrane</keyword>
<dbReference type="Proteomes" id="UP000503447">
    <property type="component" value="Chromosome"/>
</dbReference>
<sequence>MRASPHTLHKATVVAAFENQSDIETAILQLRQAGFRDREIGYFAWHPLAGLKNLNDHTAGREGAIAGCVLGAVFGIWVAPLLNNWFVSASGVRVFLELAVLTTIGASLLFGFLGWEIGAHLHESTVETPATDPADGPFVLAVDADEAREWVWAVVRQNGGYEPHRATAPAPAAV</sequence>
<keyword evidence="1" id="KW-0812">Transmembrane</keyword>
<accession>A0A6M5YU66</accession>
<proteinExistence type="predicted"/>
<feature type="transmembrane region" description="Helical" evidence="1">
    <location>
        <begin position="94"/>
        <end position="115"/>
    </location>
</feature>
<evidence type="ECO:0000313" key="2">
    <source>
        <dbReference type="EMBL" id="QJW96956.1"/>
    </source>
</evidence>
<evidence type="ECO:0000313" key="3">
    <source>
        <dbReference type="Proteomes" id="UP000503447"/>
    </source>
</evidence>
<organism evidence="2 3">
    <name type="scientific">Frigoriglobus tundricola</name>
    <dbReference type="NCBI Taxonomy" id="2774151"/>
    <lineage>
        <taxon>Bacteria</taxon>
        <taxon>Pseudomonadati</taxon>
        <taxon>Planctomycetota</taxon>
        <taxon>Planctomycetia</taxon>
        <taxon>Gemmatales</taxon>
        <taxon>Gemmataceae</taxon>
        <taxon>Frigoriglobus</taxon>
    </lineage>
</organism>
<evidence type="ECO:0008006" key="4">
    <source>
        <dbReference type="Google" id="ProtNLM"/>
    </source>
</evidence>